<proteinExistence type="predicted"/>
<gene>
    <name evidence="1" type="ORF">NBO_4g0072</name>
</gene>
<name>R0MBW9_NOSB1</name>
<dbReference type="VEuPathDB" id="MicrosporidiaDB:NBO_4g0072"/>
<protein>
    <submittedName>
        <fullName evidence="1">Uncharacterized protein</fullName>
    </submittedName>
</protein>
<dbReference type="Proteomes" id="UP000016927">
    <property type="component" value="Unassembled WGS sequence"/>
</dbReference>
<evidence type="ECO:0000313" key="1">
    <source>
        <dbReference type="EMBL" id="EOB15444.1"/>
    </source>
</evidence>
<evidence type="ECO:0000313" key="2">
    <source>
        <dbReference type="Proteomes" id="UP000016927"/>
    </source>
</evidence>
<dbReference type="HOGENOM" id="CLU_1448109_0_0_1"/>
<accession>R0MBW9</accession>
<sequence length="187" mass="22166">MGPLPSKVLDLSVRDIDKYYFTYNSPVITFVKENYNIIGDYSRITIKRKSFILNPRVYLMVRLLFMDKVDLDKKAWDYLLLAVQLIFDKIKKIKFALKCKRGYLKRIKKTVLRIETVFNYEKSDKMFYYFFDSLFCAKINKTIFMKEKIGGRVLKGLCDELDKMKVLAPCFIDRVLNALEIVTEKCL</sequence>
<reference evidence="1 2" key="1">
    <citation type="journal article" date="2013" name="BMC Genomics">
        <title>Comparative genomics of parasitic silkworm microsporidia reveal an association between genome expansion and host adaptation.</title>
        <authorList>
            <person name="Pan G."/>
            <person name="Xu J."/>
            <person name="Li T."/>
            <person name="Xia Q."/>
            <person name="Liu S.L."/>
            <person name="Zhang G."/>
            <person name="Li S."/>
            <person name="Li C."/>
            <person name="Liu H."/>
            <person name="Yang L."/>
            <person name="Liu T."/>
            <person name="Zhang X."/>
            <person name="Wu Z."/>
            <person name="Fan W."/>
            <person name="Dang X."/>
            <person name="Xiang H."/>
            <person name="Tao M."/>
            <person name="Li Y."/>
            <person name="Hu J."/>
            <person name="Li Z."/>
            <person name="Lin L."/>
            <person name="Luo J."/>
            <person name="Geng L."/>
            <person name="Wang L."/>
            <person name="Long M."/>
            <person name="Wan Y."/>
            <person name="He N."/>
            <person name="Zhang Z."/>
            <person name="Lu C."/>
            <person name="Keeling P.J."/>
            <person name="Wang J."/>
            <person name="Xiang Z."/>
            <person name="Zhou Z."/>
        </authorList>
    </citation>
    <scope>NUCLEOTIDE SEQUENCE [LARGE SCALE GENOMIC DNA]</scope>
    <source>
        <strain evidence="2">CQ1 / CVCC 102059</strain>
    </source>
</reference>
<keyword evidence="2" id="KW-1185">Reference proteome</keyword>
<organism evidence="1 2">
    <name type="scientific">Nosema bombycis (strain CQ1 / CVCC 102059)</name>
    <name type="common">Microsporidian parasite</name>
    <name type="synonym">Pebrine of silkworm</name>
    <dbReference type="NCBI Taxonomy" id="578461"/>
    <lineage>
        <taxon>Eukaryota</taxon>
        <taxon>Fungi</taxon>
        <taxon>Fungi incertae sedis</taxon>
        <taxon>Microsporidia</taxon>
        <taxon>Nosematidae</taxon>
        <taxon>Nosema</taxon>
    </lineage>
</organism>
<dbReference type="EMBL" id="KB908912">
    <property type="protein sequence ID" value="EOB15444.1"/>
    <property type="molecule type" value="Genomic_DNA"/>
</dbReference>
<dbReference type="AlphaFoldDB" id="R0MBW9"/>